<comment type="caution">
    <text evidence="2">The sequence shown here is derived from an EMBL/GenBank/DDBJ whole genome shotgun (WGS) entry which is preliminary data.</text>
</comment>
<proteinExistence type="predicted"/>
<dbReference type="EMBL" id="JAEUGD010000066">
    <property type="protein sequence ID" value="MBL6449462.1"/>
    <property type="molecule type" value="Genomic_DNA"/>
</dbReference>
<reference evidence="2" key="1">
    <citation type="submission" date="2021-01" db="EMBL/GenBank/DDBJ databases">
        <title>Fulvivirga kasyanovii gen. nov., sp nov., a novel member of the phylum Bacteroidetes isolated from seawater in a mussel farm.</title>
        <authorList>
            <person name="Zhao L.-H."/>
            <person name="Wang Z.-J."/>
        </authorList>
    </citation>
    <scope>NUCLEOTIDE SEQUENCE</scope>
    <source>
        <strain evidence="2">29W222</strain>
    </source>
</reference>
<dbReference type="InterPro" id="IPR010281">
    <property type="entry name" value="DUF885"/>
</dbReference>
<sequence>MKLFNFLLALSLASIMACQQKTEQKTDETTNQKDSVQLEALLMDYHDERLQFYPLEATFAGDNRYNDTLPNNISQQYLNKLEAFYSKYKKQLQKLDRNQLSENGQMSYDILMWECDINLESFKYPTHLTPIDQFWSLHISMGQLASGVGAQPFKTVEDYNNWLKRLDDFTIWCDTAIANMKQGIQIGWILPSSLTQKVIPQIADLDHGPVNEHLFYSPIKLIPDGFSDEDKKLLTEKYEIILKDQVIPSFKKLHDFLKDEYLPAGRETSGASVLPDGKEYYAFRIKQFTTTSKSADEIFELGKSEVARLLSEMEKVKEQVGFKGDIMAFFEHVRTRKELMPFTSPDQVITHFNDIHEQMKPQLKELFDLVPKTPFEVRRTEAFREASASAEYNPGSLDGTRPGIFYVPIPDVSKYNLFSDESLFLHEAIPGHHYQISLQQENEELPEFRRTLWYSAYGEGWALYSESLGKELGLYTDPYQYFGMLSAEMHRAIRLVVDAGMHAKGWTREQAIKYSLENEAESEESITSEIERYMAMPGQALSYKMGQLKIIELRNKAEQTLGDKFDIKVFHNKVLESGCVPLAILEKKIDRWIAE</sequence>
<evidence type="ECO:0000313" key="2">
    <source>
        <dbReference type="EMBL" id="MBL6449462.1"/>
    </source>
</evidence>
<organism evidence="2 3">
    <name type="scientific">Fulvivirga marina</name>
    <dbReference type="NCBI Taxonomy" id="2494733"/>
    <lineage>
        <taxon>Bacteria</taxon>
        <taxon>Pseudomonadati</taxon>
        <taxon>Bacteroidota</taxon>
        <taxon>Cytophagia</taxon>
        <taxon>Cytophagales</taxon>
        <taxon>Fulvivirgaceae</taxon>
        <taxon>Fulvivirga</taxon>
    </lineage>
</organism>
<evidence type="ECO:0000313" key="3">
    <source>
        <dbReference type="Proteomes" id="UP000614216"/>
    </source>
</evidence>
<dbReference type="AlphaFoldDB" id="A0A937KE84"/>
<feature type="chain" id="PRO_5037277959" evidence="1">
    <location>
        <begin position="18"/>
        <end position="595"/>
    </location>
</feature>
<dbReference type="Proteomes" id="UP000614216">
    <property type="component" value="Unassembled WGS sequence"/>
</dbReference>
<gene>
    <name evidence="2" type="ORF">JMN32_24330</name>
</gene>
<dbReference type="PANTHER" id="PTHR33361:SF16">
    <property type="entry name" value="DUF885 DOMAIN-CONTAINING PROTEIN"/>
    <property type="match status" value="1"/>
</dbReference>
<dbReference type="Pfam" id="PF05960">
    <property type="entry name" value="DUF885"/>
    <property type="match status" value="1"/>
</dbReference>
<accession>A0A937KE84</accession>
<keyword evidence="3" id="KW-1185">Reference proteome</keyword>
<protein>
    <submittedName>
        <fullName evidence="2">DUF885 domain-containing protein</fullName>
    </submittedName>
</protein>
<dbReference type="RefSeq" id="WP_202858983.1">
    <property type="nucleotide sequence ID" value="NZ_JAEUGD010000066.1"/>
</dbReference>
<dbReference type="PROSITE" id="PS51257">
    <property type="entry name" value="PROKAR_LIPOPROTEIN"/>
    <property type="match status" value="1"/>
</dbReference>
<evidence type="ECO:0000256" key="1">
    <source>
        <dbReference type="SAM" id="SignalP"/>
    </source>
</evidence>
<dbReference type="PANTHER" id="PTHR33361">
    <property type="entry name" value="GLR0591 PROTEIN"/>
    <property type="match status" value="1"/>
</dbReference>
<keyword evidence="1" id="KW-0732">Signal</keyword>
<name>A0A937KE84_9BACT</name>
<feature type="signal peptide" evidence="1">
    <location>
        <begin position="1"/>
        <end position="17"/>
    </location>
</feature>